<reference evidence="1 2" key="1">
    <citation type="journal article" date="2015" name="Proc. Natl. Acad. Sci. U.S.A.">
        <title>The resurrection genome of Boea hygrometrica: A blueprint for survival of dehydration.</title>
        <authorList>
            <person name="Xiao L."/>
            <person name="Yang G."/>
            <person name="Zhang L."/>
            <person name="Yang X."/>
            <person name="Zhao S."/>
            <person name="Ji Z."/>
            <person name="Zhou Q."/>
            <person name="Hu M."/>
            <person name="Wang Y."/>
            <person name="Chen M."/>
            <person name="Xu Y."/>
            <person name="Jin H."/>
            <person name="Xiao X."/>
            <person name="Hu G."/>
            <person name="Bao F."/>
            <person name="Hu Y."/>
            <person name="Wan P."/>
            <person name="Li L."/>
            <person name="Deng X."/>
            <person name="Kuang T."/>
            <person name="Xiang C."/>
            <person name="Zhu J.K."/>
            <person name="Oliver M.J."/>
            <person name="He Y."/>
        </authorList>
    </citation>
    <scope>NUCLEOTIDE SEQUENCE [LARGE SCALE GENOMIC DNA]</scope>
    <source>
        <strain evidence="2">cv. XS01</strain>
    </source>
</reference>
<name>A0A2Z7DBF5_9LAMI</name>
<organism evidence="1 2">
    <name type="scientific">Dorcoceras hygrometricum</name>
    <dbReference type="NCBI Taxonomy" id="472368"/>
    <lineage>
        <taxon>Eukaryota</taxon>
        <taxon>Viridiplantae</taxon>
        <taxon>Streptophyta</taxon>
        <taxon>Embryophyta</taxon>
        <taxon>Tracheophyta</taxon>
        <taxon>Spermatophyta</taxon>
        <taxon>Magnoliopsida</taxon>
        <taxon>eudicotyledons</taxon>
        <taxon>Gunneridae</taxon>
        <taxon>Pentapetalae</taxon>
        <taxon>asterids</taxon>
        <taxon>lamiids</taxon>
        <taxon>Lamiales</taxon>
        <taxon>Gesneriaceae</taxon>
        <taxon>Didymocarpoideae</taxon>
        <taxon>Trichosporeae</taxon>
        <taxon>Loxocarpinae</taxon>
        <taxon>Dorcoceras</taxon>
    </lineage>
</organism>
<accession>A0A2Z7DBF5</accession>
<evidence type="ECO:0000313" key="1">
    <source>
        <dbReference type="EMBL" id="KZV56942.1"/>
    </source>
</evidence>
<gene>
    <name evidence="1" type="ORF">F511_16887</name>
</gene>
<keyword evidence="2" id="KW-1185">Reference proteome</keyword>
<sequence length="134" mass="14601">MGKAREEMVFFHAKLIHRGVATRGGTSTKLALSARVEELCEEMPVRTGLNCRAGRVCVLRWDCHPRRCQCGTGLKCSRRRATRGDSSAELGLSAEMVGFVCSGGIAIRGGANAELGLSARVEELREEIPVRNWA</sequence>
<proteinExistence type="predicted"/>
<protein>
    <submittedName>
        <fullName evidence="1">Uncharacterized protein</fullName>
    </submittedName>
</protein>
<evidence type="ECO:0000313" key="2">
    <source>
        <dbReference type="Proteomes" id="UP000250235"/>
    </source>
</evidence>
<dbReference type="EMBL" id="KQ987744">
    <property type="protein sequence ID" value="KZV56942.1"/>
    <property type="molecule type" value="Genomic_DNA"/>
</dbReference>
<dbReference type="AlphaFoldDB" id="A0A2Z7DBF5"/>
<dbReference type="Proteomes" id="UP000250235">
    <property type="component" value="Unassembled WGS sequence"/>
</dbReference>